<dbReference type="CDD" id="cd06261">
    <property type="entry name" value="TM_PBP2"/>
    <property type="match status" value="1"/>
</dbReference>
<dbReference type="InterPro" id="IPR000515">
    <property type="entry name" value="MetI-like"/>
</dbReference>
<evidence type="ECO:0000256" key="9">
    <source>
        <dbReference type="ARBA" id="ARBA00023136"/>
    </source>
</evidence>
<feature type="transmembrane region" description="Helical" evidence="10">
    <location>
        <begin position="55"/>
        <end position="81"/>
    </location>
</feature>
<protein>
    <submittedName>
        <fullName evidence="12">GltJ family glutamate/aspartate transport system permease protein</fullName>
    </submittedName>
</protein>
<feature type="transmembrane region" description="Helical" evidence="10">
    <location>
        <begin position="108"/>
        <end position="131"/>
    </location>
</feature>
<gene>
    <name evidence="12" type="ORF">WIGMOR_0595</name>
</gene>
<evidence type="ECO:0000256" key="3">
    <source>
        <dbReference type="ARBA" id="ARBA00022448"/>
    </source>
</evidence>
<dbReference type="SUPFAM" id="SSF161098">
    <property type="entry name" value="MetI-like"/>
    <property type="match status" value="1"/>
</dbReference>
<dbReference type="InterPro" id="IPR035906">
    <property type="entry name" value="MetI-like_sf"/>
</dbReference>
<evidence type="ECO:0000256" key="5">
    <source>
        <dbReference type="ARBA" id="ARBA00022519"/>
    </source>
</evidence>
<keyword evidence="3 10" id="KW-0813">Transport</keyword>
<keyword evidence="4" id="KW-1003">Cell membrane</keyword>
<dbReference type="InterPro" id="IPR043429">
    <property type="entry name" value="ArtM/GltK/GlnP/TcyL/YhdX-like"/>
</dbReference>
<keyword evidence="5" id="KW-0997">Cell inner membrane</keyword>
<evidence type="ECO:0000256" key="8">
    <source>
        <dbReference type="ARBA" id="ARBA00022989"/>
    </source>
</evidence>
<name>H6Q5C4_WIGGL</name>
<sequence>MERLQFDWVTIFQGESINWIITGLINTVLITVISSIFATVLTIILFFFKKTSHHLITILIDLLTSIIRKTPFLIQLFFWYFAAWNALPNYWIETISNYSNIKIFEYDIYLFTSEFICSVWSLSLFISVYLIEELQSGLNRLSKGQKEAALSQGLSMWCIYYKILLPQGIKNAWQPIISQYLNLIKLSSLTSAIGFGELTYHIHQIESFNAHSIEAFAIGTFLYLILGLLLSTSLSYFFQKKS</sequence>
<keyword evidence="13" id="KW-1185">Reference proteome</keyword>
<reference evidence="12 13" key="1">
    <citation type="journal article" date="2012" name="MBio">
        <title>Insight into the transmission biology and species-specific functional capabilities of tsetse (Diptera: glossinidae) obligate symbiont wigglesworthia.</title>
        <authorList>
            <person name="Rio R.V."/>
            <person name="Symula R.E."/>
            <person name="Wang J."/>
            <person name="Lohs C."/>
            <person name="Wu Y.N."/>
            <person name="Snyder A.K."/>
            <person name="Bjornson R.D."/>
            <person name="Oshima K."/>
            <person name="Biehl B.S."/>
            <person name="Perna N.T."/>
            <person name="Hattori M."/>
            <person name="Aksoy S."/>
        </authorList>
    </citation>
    <scope>NUCLEOTIDE SEQUENCE [LARGE SCALE GENOMIC DNA]</scope>
    <source>
        <strain evidence="12">WGM</strain>
    </source>
</reference>
<comment type="similarity">
    <text evidence="2">Belongs to the binding-protein-dependent transport system permease family. HisMQ subfamily.</text>
</comment>
<keyword evidence="8 10" id="KW-1133">Transmembrane helix</keyword>
<dbReference type="PANTHER" id="PTHR30614:SF0">
    <property type="entry name" value="L-CYSTINE TRANSPORT SYSTEM PERMEASE PROTEIN TCYL"/>
    <property type="match status" value="1"/>
</dbReference>
<evidence type="ECO:0000259" key="11">
    <source>
        <dbReference type="PROSITE" id="PS50928"/>
    </source>
</evidence>
<evidence type="ECO:0000256" key="7">
    <source>
        <dbReference type="ARBA" id="ARBA00022970"/>
    </source>
</evidence>
<dbReference type="AlphaFoldDB" id="H6Q5C4"/>
<dbReference type="NCBIfam" id="TIGR01726">
    <property type="entry name" value="HEQRo_perm_3TM"/>
    <property type="match status" value="1"/>
</dbReference>
<dbReference type="HOGENOM" id="CLU_019602_1_3_6"/>
<dbReference type="Proteomes" id="UP000009061">
    <property type="component" value="Chromosome"/>
</dbReference>
<dbReference type="InterPro" id="IPR010065">
    <property type="entry name" value="AA_ABC_transptr_permease_3TM"/>
</dbReference>
<dbReference type="KEGG" id="wgl:WIGMOR_0595"/>
<dbReference type="GO" id="GO:0043190">
    <property type="term" value="C:ATP-binding cassette (ABC) transporter complex"/>
    <property type="evidence" value="ECO:0007669"/>
    <property type="project" value="InterPro"/>
</dbReference>
<keyword evidence="9 10" id="KW-0472">Membrane</keyword>
<dbReference type="RefSeq" id="WP_014354348.1">
    <property type="nucleotide sequence ID" value="NC_016893.1"/>
</dbReference>
<dbReference type="GO" id="GO:0022857">
    <property type="term" value="F:transmembrane transporter activity"/>
    <property type="evidence" value="ECO:0007669"/>
    <property type="project" value="InterPro"/>
</dbReference>
<feature type="transmembrane region" description="Helical" evidence="10">
    <location>
        <begin position="20"/>
        <end position="48"/>
    </location>
</feature>
<feature type="transmembrane region" description="Helical" evidence="10">
    <location>
        <begin position="215"/>
        <end position="238"/>
    </location>
</feature>
<dbReference type="PANTHER" id="PTHR30614">
    <property type="entry name" value="MEMBRANE COMPONENT OF AMINO ACID ABC TRANSPORTER"/>
    <property type="match status" value="1"/>
</dbReference>
<dbReference type="STRING" id="1142511.WIGMOR_0595"/>
<evidence type="ECO:0000256" key="2">
    <source>
        <dbReference type="ARBA" id="ARBA00010072"/>
    </source>
</evidence>
<comment type="subcellular location">
    <subcellularLocation>
        <location evidence="1">Cell inner membrane</location>
        <topology evidence="1">Multi-pass membrane protein</topology>
    </subcellularLocation>
    <subcellularLocation>
        <location evidence="10">Cell membrane</location>
        <topology evidence="10">Multi-pass membrane protein</topology>
    </subcellularLocation>
</comment>
<evidence type="ECO:0000313" key="12">
    <source>
        <dbReference type="EMBL" id="AFA41409.1"/>
    </source>
</evidence>
<dbReference type="Pfam" id="PF00528">
    <property type="entry name" value="BPD_transp_1"/>
    <property type="match status" value="1"/>
</dbReference>
<feature type="domain" description="ABC transmembrane type-1" evidence="11">
    <location>
        <begin position="24"/>
        <end position="234"/>
    </location>
</feature>
<dbReference type="EMBL" id="CP003315">
    <property type="protein sequence ID" value="AFA41409.1"/>
    <property type="molecule type" value="Genomic_DNA"/>
</dbReference>
<dbReference type="GO" id="GO:0006865">
    <property type="term" value="P:amino acid transport"/>
    <property type="evidence" value="ECO:0007669"/>
    <property type="project" value="UniProtKB-KW"/>
</dbReference>
<keyword evidence="7" id="KW-0029">Amino-acid transport</keyword>
<dbReference type="PROSITE" id="PS50928">
    <property type="entry name" value="ABC_TM1"/>
    <property type="match status" value="1"/>
</dbReference>
<dbReference type="OrthoDB" id="6534575at2"/>
<accession>H6Q5C4</accession>
<evidence type="ECO:0000313" key="13">
    <source>
        <dbReference type="Proteomes" id="UP000009061"/>
    </source>
</evidence>
<evidence type="ECO:0000256" key="4">
    <source>
        <dbReference type="ARBA" id="ARBA00022475"/>
    </source>
</evidence>
<dbReference type="Gene3D" id="1.10.3720.10">
    <property type="entry name" value="MetI-like"/>
    <property type="match status" value="1"/>
</dbReference>
<proteinExistence type="inferred from homology"/>
<organism evidence="12 13">
    <name type="scientific">Wigglesworthia glossinidia endosymbiont of Glossina morsitans morsitans</name>
    <name type="common">Yale colony</name>
    <dbReference type="NCBI Taxonomy" id="1142511"/>
    <lineage>
        <taxon>Bacteria</taxon>
        <taxon>Pseudomonadati</taxon>
        <taxon>Pseudomonadota</taxon>
        <taxon>Gammaproteobacteria</taxon>
        <taxon>Enterobacterales</taxon>
        <taxon>Erwiniaceae</taxon>
        <taxon>Wigglesworthia</taxon>
    </lineage>
</organism>
<keyword evidence="6 10" id="KW-0812">Transmembrane</keyword>
<evidence type="ECO:0000256" key="6">
    <source>
        <dbReference type="ARBA" id="ARBA00022692"/>
    </source>
</evidence>
<dbReference type="eggNOG" id="COG0765">
    <property type="taxonomic scope" value="Bacteria"/>
</dbReference>
<evidence type="ECO:0000256" key="1">
    <source>
        <dbReference type="ARBA" id="ARBA00004429"/>
    </source>
</evidence>
<evidence type="ECO:0000256" key="10">
    <source>
        <dbReference type="RuleBase" id="RU363032"/>
    </source>
</evidence>